<dbReference type="AlphaFoldDB" id="A0A1C4CPE5"/>
<proteinExistence type="predicted"/>
<evidence type="ECO:0000313" key="2">
    <source>
        <dbReference type="Proteomes" id="UP000186535"/>
    </source>
</evidence>
<sequence length="69" mass="7945">MSSTISNLNNVVSNQGKTIKALQELEENQNVKLEEMESKHNEEITLMNNKIATLEEFIRKLIDEKSEQP</sequence>
<organism evidence="1 2">
    <name type="scientific">Bacillus cereus</name>
    <dbReference type="NCBI Taxonomy" id="1396"/>
    <lineage>
        <taxon>Bacteria</taxon>
        <taxon>Bacillati</taxon>
        <taxon>Bacillota</taxon>
        <taxon>Bacilli</taxon>
        <taxon>Bacillales</taxon>
        <taxon>Bacillaceae</taxon>
        <taxon>Bacillus</taxon>
        <taxon>Bacillus cereus group</taxon>
    </lineage>
</organism>
<evidence type="ECO:0000313" key="1">
    <source>
        <dbReference type="EMBL" id="OKA40499.1"/>
    </source>
</evidence>
<comment type="caution">
    <text evidence="1">The sequence shown here is derived from an EMBL/GenBank/DDBJ whole genome shotgun (WGS) entry which is preliminary data.</text>
</comment>
<dbReference type="EMBL" id="MPON01000001">
    <property type="protein sequence ID" value="OKA40499.1"/>
    <property type="molecule type" value="Genomic_DNA"/>
</dbReference>
<dbReference type="RefSeq" id="WP_073515176.1">
    <property type="nucleotide sequence ID" value="NZ_MPOM01000003.1"/>
</dbReference>
<gene>
    <name evidence="1" type="ORF">BJR07_00885</name>
</gene>
<reference evidence="1 2" key="1">
    <citation type="submission" date="2016-11" db="EMBL/GenBank/DDBJ databases">
        <title>Identification of Bacillus cereus isolated from egg-white.</title>
        <authorList>
            <person name="Soni A."/>
            <person name="Oey I."/>
            <person name="Silcock P."/>
            <person name="Bremer P."/>
        </authorList>
    </citation>
    <scope>NUCLEOTIDE SEQUENCE [LARGE SCALE GENOMIC DNA]</scope>
    <source>
        <strain evidence="1 2">NZAS03</strain>
    </source>
</reference>
<dbReference type="Proteomes" id="UP000186535">
    <property type="component" value="Unassembled WGS sequence"/>
</dbReference>
<accession>A0A1C4CPE5</accession>
<name>A0A1C4CPE5_BACCE</name>
<protein>
    <submittedName>
        <fullName evidence="1">Uncharacterized protein</fullName>
    </submittedName>
</protein>